<gene>
    <name evidence="2" type="ordered locus">BURPS1710b_2676</name>
</gene>
<feature type="compositionally biased region" description="Low complexity" evidence="1">
    <location>
        <begin position="121"/>
        <end position="134"/>
    </location>
</feature>
<dbReference type="AlphaFoldDB" id="Q3JQU1"/>
<proteinExistence type="predicted"/>
<feature type="compositionally biased region" description="Basic and acidic residues" evidence="1">
    <location>
        <begin position="49"/>
        <end position="65"/>
    </location>
</feature>
<feature type="region of interest" description="Disordered" evidence="1">
    <location>
        <begin position="94"/>
        <end position="153"/>
    </location>
</feature>
<dbReference type="EnsemblBacteria" id="ABA47958">
    <property type="protein sequence ID" value="ABA47958"/>
    <property type="gene ID" value="BURPS1710b_2676"/>
</dbReference>
<dbReference type="KEGG" id="bpm:BURPS1710b_2676"/>
<organism evidence="2 3">
    <name type="scientific">Burkholderia pseudomallei (strain 1710b)</name>
    <dbReference type="NCBI Taxonomy" id="320372"/>
    <lineage>
        <taxon>Bacteria</taxon>
        <taxon>Pseudomonadati</taxon>
        <taxon>Pseudomonadota</taxon>
        <taxon>Betaproteobacteria</taxon>
        <taxon>Burkholderiales</taxon>
        <taxon>Burkholderiaceae</taxon>
        <taxon>Burkholderia</taxon>
        <taxon>pseudomallei group</taxon>
    </lineage>
</organism>
<protein>
    <submittedName>
        <fullName evidence="2">Uncharacterized protein</fullName>
    </submittedName>
</protein>
<feature type="compositionally biased region" description="Basic and acidic residues" evidence="1">
    <location>
        <begin position="95"/>
        <end position="111"/>
    </location>
</feature>
<feature type="compositionally biased region" description="Basic residues" evidence="1">
    <location>
        <begin position="724"/>
        <end position="734"/>
    </location>
</feature>
<feature type="region of interest" description="Disordered" evidence="1">
    <location>
        <begin position="200"/>
        <end position="240"/>
    </location>
</feature>
<dbReference type="Proteomes" id="UP000002700">
    <property type="component" value="Chromosome I"/>
</dbReference>
<sequence length="752" mass="86836">MTHELHDRGDARRADARCEVAFIPRIARDVCVLGHAAIDCPGPRASPRRAIDPRKHDVSSTPRFDRGTAHRRIRRTTLRNRNRAAVRHAFPLIRSTDDPACKPPFDDDRRPRISPRAEPVQTQAPARTRAAQGARIRDRAHRERKGSGDTRALATSTAGCCRLPKTGIARRCATEKEKPRKSENLRGLFRHFWRRRRDSNPRSRFWPRCSLSRGVPSTSRPRLPNLRSRQGGSATKPRFYRVTGPRSISATHFLHRVTEISSRLIELECLVQRAHRQFHVFLVDQHRNLDFGRRDHLDVDALFRQRAEHRARDTDVRAHPDADHRHLRHLRIAQHLLGVHMALHLIRQDVHRLLVIAAADREREVGLPFDALVLDDHVDVDVRIRDRAEDLICDARLVGHAHHRNARFVALERNAGNDCLFHGLVFFKSNQGARAHLFVERNLRIGEARQHARLHAVLARELDRADLQHLRAEARHFQHFLERHAIEPARLFDDARIGRVYAVDVRVDQAFVRFERRRDRDRRRVRAAAAERRDVAVRIDALKTRDDDDLARVEIAAHALVVDRVDARLRVRAVGLDGHLPAGIAHRLDADVLQRDRQQAHADLLARRRDHVELARARLARDLFRETEQAVRFAGHRGRHDHHLVPGLMPFCNAFRDVLDALDRAHRSAAVFMYDECHCRSELEKGRTGVLDRPRCRSVTRLVAVDGRREERLGRSTRAWRFARERRIRPRKPGTSRGKPAQNARKSSRANA</sequence>
<dbReference type="EMBL" id="CP000124">
    <property type="protein sequence ID" value="ABA47958.1"/>
    <property type="molecule type" value="Genomic_DNA"/>
</dbReference>
<feature type="region of interest" description="Disordered" evidence="1">
    <location>
        <begin position="44"/>
        <end position="65"/>
    </location>
</feature>
<evidence type="ECO:0000313" key="3">
    <source>
        <dbReference type="Proteomes" id="UP000002700"/>
    </source>
</evidence>
<accession>Q3JQU1</accession>
<feature type="compositionally biased region" description="Basic and acidic residues" evidence="1">
    <location>
        <begin position="135"/>
        <end position="148"/>
    </location>
</feature>
<feature type="region of interest" description="Disordered" evidence="1">
    <location>
        <begin position="724"/>
        <end position="752"/>
    </location>
</feature>
<name>Q3JQU1_BURP1</name>
<dbReference type="HOGENOM" id="CLU_369938_0_0_4"/>
<evidence type="ECO:0000256" key="1">
    <source>
        <dbReference type="SAM" id="MobiDB-lite"/>
    </source>
</evidence>
<evidence type="ECO:0000313" key="2">
    <source>
        <dbReference type="EMBL" id="ABA47958.1"/>
    </source>
</evidence>
<reference evidence="2 3" key="1">
    <citation type="submission" date="2005-09" db="EMBL/GenBank/DDBJ databases">
        <authorList>
            <person name="Woods D.E."/>
            <person name="Nierman W.C."/>
        </authorList>
    </citation>
    <scope>NUCLEOTIDE SEQUENCE [LARGE SCALE GENOMIC DNA]</scope>
    <source>
        <strain evidence="2 3">1710b</strain>
    </source>
</reference>